<feature type="chain" id="PRO_5045417900" evidence="5">
    <location>
        <begin position="26"/>
        <end position="365"/>
    </location>
</feature>
<evidence type="ECO:0000313" key="7">
    <source>
        <dbReference type="EMBL" id="MFC5862616.1"/>
    </source>
</evidence>
<dbReference type="PANTHER" id="PTHR42852:SF6">
    <property type="entry name" value="THIOL:DISULFIDE INTERCHANGE PROTEIN DSBE"/>
    <property type="match status" value="1"/>
</dbReference>
<keyword evidence="8" id="KW-1185">Reference proteome</keyword>
<gene>
    <name evidence="7" type="ORF">ACFPT7_09970</name>
</gene>
<dbReference type="InterPro" id="IPR036249">
    <property type="entry name" value="Thioredoxin-like_sf"/>
</dbReference>
<evidence type="ECO:0000256" key="3">
    <source>
        <dbReference type="ARBA" id="ARBA00023157"/>
    </source>
</evidence>
<feature type="domain" description="Thioredoxin" evidence="6">
    <location>
        <begin position="212"/>
        <end position="353"/>
    </location>
</feature>
<keyword evidence="3" id="KW-1015">Disulfide bond</keyword>
<evidence type="ECO:0000256" key="4">
    <source>
        <dbReference type="ARBA" id="ARBA00023284"/>
    </source>
</evidence>
<dbReference type="Pfam" id="PF00578">
    <property type="entry name" value="AhpC-TSA"/>
    <property type="match status" value="1"/>
</dbReference>
<dbReference type="Gene3D" id="3.40.30.10">
    <property type="entry name" value="Glutaredoxin"/>
    <property type="match status" value="1"/>
</dbReference>
<organism evidence="7 8">
    <name type="scientific">Acidicapsa dinghuensis</name>
    <dbReference type="NCBI Taxonomy" id="2218256"/>
    <lineage>
        <taxon>Bacteria</taxon>
        <taxon>Pseudomonadati</taxon>
        <taxon>Acidobacteriota</taxon>
        <taxon>Terriglobia</taxon>
        <taxon>Terriglobales</taxon>
        <taxon>Acidobacteriaceae</taxon>
        <taxon>Acidicapsa</taxon>
    </lineage>
</organism>
<evidence type="ECO:0000313" key="8">
    <source>
        <dbReference type="Proteomes" id="UP001596091"/>
    </source>
</evidence>
<dbReference type="SUPFAM" id="SSF52833">
    <property type="entry name" value="Thioredoxin-like"/>
    <property type="match status" value="1"/>
</dbReference>
<name>A0ABW1EEC6_9BACT</name>
<proteinExistence type="predicted"/>
<dbReference type="Proteomes" id="UP001596091">
    <property type="component" value="Unassembled WGS sequence"/>
</dbReference>
<evidence type="ECO:0000256" key="2">
    <source>
        <dbReference type="ARBA" id="ARBA00022748"/>
    </source>
</evidence>
<dbReference type="InterPro" id="IPR000866">
    <property type="entry name" value="AhpC/TSA"/>
</dbReference>
<keyword evidence="2" id="KW-0201">Cytochrome c-type biogenesis</keyword>
<dbReference type="PANTHER" id="PTHR42852">
    <property type="entry name" value="THIOL:DISULFIDE INTERCHANGE PROTEIN DSBE"/>
    <property type="match status" value="1"/>
</dbReference>
<dbReference type="Gene3D" id="1.25.40.10">
    <property type="entry name" value="Tetratricopeptide repeat domain"/>
    <property type="match status" value="1"/>
</dbReference>
<reference evidence="8" key="1">
    <citation type="journal article" date="2019" name="Int. J. Syst. Evol. Microbiol.">
        <title>The Global Catalogue of Microorganisms (GCM) 10K type strain sequencing project: providing services to taxonomists for standard genome sequencing and annotation.</title>
        <authorList>
            <consortium name="The Broad Institute Genomics Platform"/>
            <consortium name="The Broad Institute Genome Sequencing Center for Infectious Disease"/>
            <person name="Wu L."/>
            <person name="Ma J."/>
        </authorList>
    </citation>
    <scope>NUCLEOTIDE SEQUENCE [LARGE SCALE GENOMIC DNA]</scope>
    <source>
        <strain evidence="8">JCM 4087</strain>
    </source>
</reference>
<dbReference type="PROSITE" id="PS51352">
    <property type="entry name" value="THIOREDOXIN_2"/>
    <property type="match status" value="1"/>
</dbReference>
<dbReference type="SUPFAM" id="SSF48452">
    <property type="entry name" value="TPR-like"/>
    <property type="match status" value="1"/>
</dbReference>
<comment type="subcellular location">
    <subcellularLocation>
        <location evidence="1">Cell envelope</location>
    </subcellularLocation>
</comment>
<evidence type="ECO:0000256" key="1">
    <source>
        <dbReference type="ARBA" id="ARBA00004196"/>
    </source>
</evidence>
<dbReference type="CDD" id="cd02966">
    <property type="entry name" value="TlpA_like_family"/>
    <property type="match status" value="1"/>
</dbReference>
<keyword evidence="5" id="KW-0732">Signal</keyword>
<sequence>MTRISACHATLVSVCLATVFNVAFAQSNSSAGVTDLPALSSAQAPSSSKAEKLYSKAVKDLSSGNYQAALSGFQKADQEDGGHCVACEFEAYKTAMHLEDYAAAREQTALLLNHASGPEQQAEAHYLAGEACLSEGGYRIFEAPFQQADSEFQAALKIQPDNHACVFQDGVALAHLHRYADAKARFDEYMKAVPNSGAQYARAQLFSAQPELARKRVAPDFRVTGLDGKPISLDSMIGKVVLLDFWATWCGPCRQALPKMKEIAKEFEGEPLVIVSISLDADEGEWKSFITKNGMTWAQYRDGGFDGELASRFHVNAIPTTFTIDAQGFLQDQQVGSGEIEAKLKELIDKAKQDSKGKTLADARN</sequence>
<dbReference type="InterPro" id="IPR050553">
    <property type="entry name" value="Thioredoxin_ResA/DsbE_sf"/>
</dbReference>
<comment type="caution">
    <text evidence="7">The sequence shown here is derived from an EMBL/GenBank/DDBJ whole genome shotgun (WGS) entry which is preliminary data.</text>
</comment>
<dbReference type="InterPro" id="IPR011990">
    <property type="entry name" value="TPR-like_helical_dom_sf"/>
</dbReference>
<dbReference type="InterPro" id="IPR013766">
    <property type="entry name" value="Thioredoxin_domain"/>
</dbReference>
<keyword evidence="4" id="KW-0676">Redox-active center</keyword>
<dbReference type="EMBL" id="JBHSPH010000002">
    <property type="protein sequence ID" value="MFC5862616.1"/>
    <property type="molecule type" value="Genomic_DNA"/>
</dbReference>
<dbReference type="RefSeq" id="WP_263336209.1">
    <property type="nucleotide sequence ID" value="NZ_JAGSYH010000003.1"/>
</dbReference>
<evidence type="ECO:0000259" key="6">
    <source>
        <dbReference type="PROSITE" id="PS51352"/>
    </source>
</evidence>
<protein>
    <submittedName>
        <fullName evidence="7">Redoxin domain-containing protein</fullName>
    </submittedName>
</protein>
<evidence type="ECO:0000256" key="5">
    <source>
        <dbReference type="SAM" id="SignalP"/>
    </source>
</evidence>
<feature type="signal peptide" evidence="5">
    <location>
        <begin position="1"/>
        <end position="25"/>
    </location>
</feature>
<accession>A0ABW1EEC6</accession>